<name>A0A420RWX1_GIBIN</name>
<feature type="transmembrane region" description="Helical" evidence="3">
    <location>
        <begin position="509"/>
        <end position="534"/>
    </location>
</feature>
<evidence type="ECO:0000256" key="3">
    <source>
        <dbReference type="SAM" id="Phobius"/>
    </source>
</evidence>
<feature type="transmembrane region" description="Helical" evidence="3">
    <location>
        <begin position="1086"/>
        <end position="1107"/>
    </location>
</feature>
<evidence type="ECO:0000313" key="6">
    <source>
        <dbReference type="Proteomes" id="UP000283569"/>
    </source>
</evidence>
<dbReference type="Pfam" id="PF20155">
    <property type="entry name" value="TMP_3"/>
    <property type="match status" value="1"/>
</dbReference>
<feature type="transmembrane region" description="Helical" evidence="3">
    <location>
        <begin position="1001"/>
        <end position="1020"/>
    </location>
</feature>
<evidence type="ECO:0000259" key="4">
    <source>
        <dbReference type="Pfam" id="PF20155"/>
    </source>
</evidence>
<feature type="transmembrane region" description="Helical" evidence="3">
    <location>
        <begin position="480"/>
        <end position="503"/>
    </location>
</feature>
<feature type="region of interest" description="Disordered" evidence="2">
    <location>
        <begin position="674"/>
        <end position="698"/>
    </location>
</feature>
<keyword evidence="3" id="KW-1133">Transmembrane helix</keyword>
<feature type="coiled-coil region" evidence="1">
    <location>
        <begin position="1410"/>
        <end position="1437"/>
    </location>
</feature>
<dbReference type="InterPro" id="IPR013491">
    <property type="entry name" value="Tape_meas_N"/>
</dbReference>
<proteinExistence type="predicted"/>
<sequence length="1822" mass="188374">MADDVASIGVKFETDDIARGKASLEALAQQGPKVEKAMAGVEGAAAKTGKSLKTLGEGAGKGLEDIGKTAPKAADGVGRVAKSADDAKKALAGIGSSAANLGQVSSAAAASARGMAGFSAALQSSQKTLLDLQAQVRAAAASVAQLGGAVSTALPSMQAVVKAQSDAAKSALDMGAAFKSSADQMRAYSASSAGVADASAKTARSLDATATAARAFTTAMAVAGVGFGANELIAMVDGYTKFTAQLKLATKGASDYGVAMVSVKRIATDAQQGLGEVGTLYARIANGTAELGLNQRKLADITETVSLALKVSGATASESSSAMLQLSQAFASGVLRGEEFNSVNEAAPRLMKALADGINVPVGALRKMAEEGKLTSAVLSEALPKALGQLREEAKEVQTIGGAFTVLKNNIMEMVGAQSNASGTTKAFASGINALANNLDLLAAAGGAVAVVLGARFAASITASGVAFAASAAQAVRYQAALASMAGVSTTAAAGLVTVGAAARGASAAMSLLGGPVGAVLTAVGLAATAFYTFGDSASALAKSIGGLDQPLEELKRKIDALPPEKRISIIMEIKEDAVKQAKTAEASFVELGNSVMGAFTGMGAATGASMKEIQEFNDRLREAQRTGADMTPILMEAAKAASVPQSTLKTWLDLAANIRAAMSAARDSSNAASAAESGIGSPGQSMSPGASEAAWAKRQEAARQKLLEISARQNGITKQFRDDLASYEEGLISGVLSAEAYAAAVTKANQKRYEGTEAGKEAAKQARAGAAATKTEASAYAILLSSYQAKIDLNREEVEFTGRLNEAQKAEIKLDADIAAGKVKLSRAHEAELRARIAIWKEQEKAKDQAKREVSYYQEQSAAAQQLADDYVKQSKAKEAVRVASDRADAELNNQLERMELEVSLIGRSTAARELAVAQLDAEIERRKALQALDENLNLDEPGREEERIRINTRYAKRVALAQQKVFVSEWDKTSQMVSDTLTDYIMRGGEDAAQYLKRLFATLVLQPVVQAVVGGLIGGGGAGGAAATSLLGSGASGLVSNLLFGGMSLGSVGGAIGAGFMATLTGSSLGGAGAAGILAGGSSALGMIGGALPYLGAAFAAVKLFKKLFGGSRGPNHSGGVASTATTDRDLAVMQVLGTDAWGNTLGDFTTRKNEAIDKQLQKTVNGMLEMYKALAKIGGGGAREIDIAAGFSTNPKYADEGVYGYFQILDKVTGEVLKKYKNRDMDRDPEKAWAQFVADMGGELVNEIKRGDIPGWMREELDALGDNVTIEGLNAAIQKIAVIDAAFKGWADTVIGFANLTAKAQTELLKFSNGIEALANNVNAFYASFYSEAERAEILQRQVRDQLKKLGIDIDPAGGEAAKKAFRKLIEDALASGNNELAAKLLALAQLFGVAADAAQKSAEVAADAAKTAAEEAARALEEAQQKAKDLAMANFEAAIAREQQYWQAVASSAQEAVQAITGILTPLKQAAKELFSSIEDAGQMQAVQGMLYIERAIAGLRGGAKLSSYDGLTDAISAARGGITSGRYASQFERDRDALVLANQLSQIAGYGDAQLSTEERQLKNSQEQLEGLNKTLSYWRDLLDGNKAQIDATLSVEKAIEALKALMFPDTAGGAGGSKTPVPGGNGRPGWGQGGAGSGTTSKYGSVNNVGGITWRDPITDPDRIAHLDDISAIKSKYDGTGDVAGLWAEASAAGATAKDLADIYGFYERDVLAALRAAGVPGFDVGTNRVPQDMLAIVHKNEAIVPAAFNPWAGGTGMGGGNDNARLEALMAQLIDENRTQAGQIVRLQGVVAKLLQRWDGDGMPQPRKEGEGVTA</sequence>
<keyword evidence="1" id="KW-0175">Coiled coil</keyword>
<dbReference type="EMBL" id="MRDB01000137">
    <property type="protein sequence ID" value="RKL21415.1"/>
    <property type="molecule type" value="Genomic_DNA"/>
</dbReference>
<accession>A0A420RWX1</accession>
<evidence type="ECO:0000313" key="5">
    <source>
        <dbReference type="EMBL" id="RKL21415.1"/>
    </source>
</evidence>
<evidence type="ECO:0000256" key="1">
    <source>
        <dbReference type="SAM" id="Coils"/>
    </source>
</evidence>
<organism evidence="5 6">
    <name type="scientific">Gibberella intermedia</name>
    <name type="common">Bulb rot disease fungus</name>
    <name type="synonym">Fusarium proliferatum</name>
    <dbReference type="NCBI Taxonomy" id="948311"/>
    <lineage>
        <taxon>Eukaryota</taxon>
        <taxon>Fungi</taxon>
        <taxon>Dikarya</taxon>
        <taxon>Ascomycota</taxon>
        <taxon>Pezizomycotina</taxon>
        <taxon>Sordariomycetes</taxon>
        <taxon>Hypocreomycetidae</taxon>
        <taxon>Hypocreales</taxon>
        <taxon>Nectriaceae</taxon>
        <taxon>Fusarium</taxon>
        <taxon>Fusarium fujikuroi species complex</taxon>
    </lineage>
</organism>
<feature type="transmembrane region" description="Helical" evidence="3">
    <location>
        <begin position="441"/>
        <end position="468"/>
    </location>
</feature>
<keyword evidence="3" id="KW-0812">Transmembrane</keyword>
<keyword evidence="3" id="KW-0472">Membrane</keyword>
<evidence type="ECO:0000256" key="2">
    <source>
        <dbReference type="SAM" id="MobiDB-lite"/>
    </source>
</evidence>
<reference evidence="5 6" key="1">
    <citation type="journal article" date="2018" name="Sci. Rep.">
        <title>Characterisation of pathogen-specific regions and novel effector candidates in Fusarium oxysporum f. sp. cepae.</title>
        <authorList>
            <person name="Armitage A.D."/>
            <person name="Taylor A."/>
            <person name="Sobczyk M.K."/>
            <person name="Baxter L."/>
            <person name="Greenfield B.P."/>
            <person name="Bates H.J."/>
            <person name="Wilson F."/>
            <person name="Jackson A.C."/>
            <person name="Ott S."/>
            <person name="Harrison R.J."/>
            <person name="Clarkson J.P."/>
        </authorList>
    </citation>
    <scope>NUCLEOTIDE SEQUENCE [LARGE SCALE GENOMIC DNA]</scope>
    <source>
        <strain evidence="5 6">Fp_A8</strain>
    </source>
</reference>
<feature type="domain" description="Tape measure protein N-terminal" evidence="4">
    <location>
        <begin position="231"/>
        <end position="417"/>
    </location>
</feature>
<dbReference type="NCBIfam" id="TIGR02675">
    <property type="entry name" value="tape_meas_nterm"/>
    <property type="match status" value="1"/>
</dbReference>
<gene>
    <name evidence="5" type="ORF">BFJ72_g14888</name>
</gene>
<protein>
    <recommendedName>
        <fullName evidence="4">Tape measure protein N-terminal domain-containing protein</fullName>
    </recommendedName>
</protein>
<comment type="caution">
    <text evidence="5">The sequence shown here is derived from an EMBL/GenBank/DDBJ whole genome shotgun (WGS) entry which is preliminary data.</text>
</comment>
<dbReference type="Proteomes" id="UP000283569">
    <property type="component" value="Unassembled WGS sequence"/>
</dbReference>